<dbReference type="Pfam" id="PF01266">
    <property type="entry name" value="DAO"/>
    <property type="match status" value="1"/>
</dbReference>
<dbReference type="PANTHER" id="PTHR13847:SF289">
    <property type="entry name" value="GLYCINE OXIDASE"/>
    <property type="match status" value="1"/>
</dbReference>
<evidence type="ECO:0000313" key="4">
    <source>
        <dbReference type="Proteomes" id="UP000292781"/>
    </source>
</evidence>
<protein>
    <submittedName>
        <fullName evidence="3">FAD-binding oxidoreductase</fullName>
    </submittedName>
</protein>
<dbReference type="OrthoDB" id="9805337at2"/>
<dbReference type="AlphaFoldDB" id="A0A4Q9VN42"/>
<sequence>MRTALVLGAGMVGIGAALHLQKRGFSVVVVDRRPPGEETSHGNAGIIQSEAVEPYAMPRDVPSLAKVALGLTNDVHYKLSAMPDHAEPIARYWWNSEAHRHSAISEAYASLIAHAAPEHDLLIREAGAEALIRRDGYLALHRRPAGFEEGIAEARRIGEHYGIPHRILDAPAVRALEPALVGPIAGAVHWTDPWTVSDPGGLVKAYAALFTRNGGTLRIGDALSLKPARSGWSVATADGPIEAEIAVVALGPWSPDVLKPLGYTFSMLRMRGYHRHYVGGATLARSFYDEDWGYVLAPMARGLRITTGAEFTGRDAPATPVQLARAEAAARDLLDLGNSVDPDPWFGERPVLAGMLPMIGAAPNHPGLWFDFGHGHQGFTLGPVSGRLLAEMIAGEAPGVDPQPFHP</sequence>
<gene>
    <name evidence="3" type="ORF">EYW49_13275</name>
</gene>
<dbReference type="SUPFAM" id="SSF51905">
    <property type="entry name" value="FAD/NAD(P)-binding domain"/>
    <property type="match status" value="1"/>
</dbReference>
<dbReference type="Gene3D" id="3.30.9.10">
    <property type="entry name" value="D-Amino Acid Oxidase, subunit A, domain 2"/>
    <property type="match status" value="1"/>
</dbReference>
<organism evidence="3 4">
    <name type="scientific">Siculibacillus lacustris</name>
    <dbReference type="NCBI Taxonomy" id="1549641"/>
    <lineage>
        <taxon>Bacteria</taxon>
        <taxon>Pseudomonadati</taxon>
        <taxon>Pseudomonadota</taxon>
        <taxon>Alphaproteobacteria</taxon>
        <taxon>Hyphomicrobiales</taxon>
        <taxon>Ancalomicrobiaceae</taxon>
        <taxon>Siculibacillus</taxon>
    </lineage>
</organism>
<proteinExistence type="predicted"/>
<dbReference type="InterPro" id="IPR036188">
    <property type="entry name" value="FAD/NAD-bd_sf"/>
</dbReference>
<evidence type="ECO:0000259" key="2">
    <source>
        <dbReference type="Pfam" id="PF01266"/>
    </source>
</evidence>
<dbReference type="EMBL" id="SJFN01000018">
    <property type="protein sequence ID" value="TBW36805.1"/>
    <property type="molecule type" value="Genomic_DNA"/>
</dbReference>
<dbReference type="GO" id="GO:0005737">
    <property type="term" value="C:cytoplasm"/>
    <property type="evidence" value="ECO:0007669"/>
    <property type="project" value="TreeGrafter"/>
</dbReference>
<dbReference type="GO" id="GO:0016491">
    <property type="term" value="F:oxidoreductase activity"/>
    <property type="evidence" value="ECO:0007669"/>
    <property type="project" value="UniProtKB-KW"/>
</dbReference>
<dbReference type="Proteomes" id="UP000292781">
    <property type="component" value="Unassembled WGS sequence"/>
</dbReference>
<dbReference type="InterPro" id="IPR006076">
    <property type="entry name" value="FAD-dep_OxRdtase"/>
</dbReference>
<comment type="caution">
    <text evidence="3">The sequence shown here is derived from an EMBL/GenBank/DDBJ whole genome shotgun (WGS) entry which is preliminary data.</text>
</comment>
<reference evidence="3 4" key="1">
    <citation type="submission" date="2019-02" db="EMBL/GenBank/DDBJ databases">
        <title>Siculibacillus lacustris gen. nov., sp. nov., a new rosette-forming bacterium isolated from a freshwater crater lake (Lake St. Ana, Romania).</title>
        <authorList>
            <person name="Felfoldi T."/>
            <person name="Marton Z."/>
            <person name="Szabo A."/>
            <person name="Mentes A."/>
            <person name="Boka K."/>
            <person name="Marialigeti K."/>
            <person name="Mathe I."/>
            <person name="Koncz M."/>
            <person name="Schumann P."/>
            <person name="Toth E."/>
        </authorList>
    </citation>
    <scope>NUCLEOTIDE SEQUENCE [LARGE SCALE GENOMIC DNA]</scope>
    <source>
        <strain evidence="3 4">SA-279</strain>
    </source>
</reference>
<evidence type="ECO:0000256" key="1">
    <source>
        <dbReference type="ARBA" id="ARBA00023002"/>
    </source>
</evidence>
<dbReference type="Gene3D" id="3.50.50.60">
    <property type="entry name" value="FAD/NAD(P)-binding domain"/>
    <property type="match status" value="2"/>
</dbReference>
<keyword evidence="1" id="KW-0560">Oxidoreductase</keyword>
<dbReference type="PANTHER" id="PTHR13847">
    <property type="entry name" value="SARCOSINE DEHYDROGENASE-RELATED"/>
    <property type="match status" value="1"/>
</dbReference>
<evidence type="ECO:0000313" key="3">
    <source>
        <dbReference type="EMBL" id="TBW36805.1"/>
    </source>
</evidence>
<feature type="domain" description="FAD dependent oxidoreductase" evidence="2">
    <location>
        <begin position="5"/>
        <end position="392"/>
    </location>
</feature>
<dbReference type="RefSeq" id="WP_131310069.1">
    <property type="nucleotide sequence ID" value="NZ_SJFN01000018.1"/>
</dbReference>
<keyword evidence="4" id="KW-1185">Reference proteome</keyword>
<name>A0A4Q9VN42_9HYPH</name>
<accession>A0A4Q9VN42</accession>